<dbReference type="RefSeq" id="WP_214237410.1">
    <property type="nucleotide sequence ID" value="NZ_JABBFR010000012.1"/>
</dbReference>
<evidence type="ECO:0000313" key="3">
    <source>
        <dbReference type="Proteomes" id="UP000790096"/>
    </source>
</evidence>
<dbReference type="EMBL" id="JABBFR010000012">
    <property type="protein sequence ID" value="MBT0724748.1"/>
    <property type="molecule type" value="Genomic_DNA"/>
</dbReference>
<gene>
    <name evidence="2" type="ORF">HH682_09950</name>
</gene>
<evidence type="ECO:0000313" key="2">
    <source>
        <dbReference type="EMBL" id="MBT0724748.1"/>
    </source>
</evidence>
<sequence length="156" mass="15909">MKTKHVLGGLLISLAVTSCASHSGSPVPIANDPTTKAVAPFSLSGSVFVHQRMAIPANAALTVTLSDVSGGPGQTKVLAQQVQTLSGKQSPFNYVLPLQGVQLGANSQALLTAAITLNGKVIFASEKLQSITSVASQKKDINLVAVPQVALPVSGQ</sequence>
<keyword evidence="3" id="KW-1185">Reference proteome</keyword>
<reference evidence="2 3" key="1">
    <citation type="submission" date="2020-04" db="EMBL/GenBank/DDBJ databases">
        <title>Genome sequencing of Rosenbergiella species.</title>
        <authorList>
            <person name="Alvarez-Perez S."/>
            <person name="Lievens B."/>
        </authorList>
    </citation>
    <scope>NUCLEOTIDE SEQUENCE [LARGE SCALE GENOMIC DNA]</scope>
    <source>
        <strain evidence="2 3">S61</strain>
    </source>
</reference>
<dbReference type="Pfam" id="PF09619">
    <property type="entry name" value="YscW"/>
    <property type="match status" value="1"/>
</dbReference>
<evidence type="ECO:0008006" key="4">
    <source>
        <dbReference type="Google" id="ProtNLM"/>
    </source>
</evidence>
<keyword evidence="1" id="KW-0732">Signal</keyword>
<name>A0ABS5SXC6_9GAMM</name>
<comment type="caution">
    <text evidence="2">The sequence shown here is derived from an EMBL/GenBank/DDBJ whole genome shotgun (WGS) entry which is preliminary data.</text>
</comment>
<evidence type="ECO:0000256" key="1">
    <source>
        <dbReference type="SAM" id="SignalP"/>
    </source>
</evidence>
<dbReference type="PROSITE" id="PS51257">
    <property type="entry name" value="PROKAR_LIPOPROTEIN"/>
    <property type="match status" value="1"/>
</dbReference>
<protein>
    <recommendedName>
        <fullName evidence="4">Lipoprotein</fullName>
    </recommendedName>
</protein>
<dbReference type="InterPro" id="IPR053196">
    <property type="entry name" value="Lipoprotein_YbaY-like"/>
</dbReference>
<organism evidence="2 3">
    <name type="scientific">Rosenbergiella gaditana</name>
    <dbReference type="NCBI Taxonomy" id="2726987"/>
    <lineage>
        <taxon>Bacteria</taxon>
        <taxon>Pseudomonadati</taxon>
        <taxon>Pseudomonadota</taxon>
        <taxon>Gammaproteobacteria</taxon>
        <taxon>Enterobacterales</taxon>
        <taxon>Erwiniaceae</taxon>
        <taxon>Rosenbergiella</taxon>
    </lineage>
</organism>
<proteinExistence type="predicted"/>
<dbReference type="PANTHER" id="PTHR38013:SF1">
    <property type="entry name" value="GLYCOPROTEIN_POLYSACCHARIDE METABOLISM"/>
    <property type="match status" value="1"/>
</dbReference>
<feature type="signal peptide" evidence="1">
    <location>
        <begin position="1"/>
        <end position="20"/>
    </location>
</feature>
<feature type="chain" id="PRO_5045443871" description="Lipoprotein" evidence="1">
    <location>
        <begin position="21"/>
        <end position="156"/>
    </location>
</feature>
<dbReference type="Proteomes" id="UP000790096">
    <property type="component" value="Unassembled WGS sequence"/>
</dbReference>
<dbReference type="InterPro" id="IPR039366">
    <property type="entry name" value="Pilotin"/>
</dbReference>
<dbReference type="PANTHER" id="PTHR38013">
    <property type="entry name" value="GLYCOPROTEIN/POLYSACCHARIDE METABOLISM"/>
    <property type="match status" value="1"/>
</dbReference>
<accession>A0ABS5SXC6</accession>